<dbReference type="InterPro" id="IPR036317">
    <property type="entry name" value="Cullin_homology_sf"/>
</dbReference>
<organism evidence="9 10">
    <name type="scientific">Cyclostephanos tholiformis</name>
    <dbReference type="NCBI Taxonomy" id="382380"/>
    <lineage>
        <taxon>Eukaryota</taxon>
        <taxon>Sar</taxon>
        <taxon>Stramenopiles</taxon>
        <taxon>Ochrophyta</taxon>
        <taxon>Bacillariophyta</taxon>
        <taxon>Coscinodiscophyceae</taxon>
        <taxon>Thalassiosirophycidae</taxon>
        <taxon>Stephanodiscales</taxon>
        <taxon>Stephanodiscaceae</taxon>
        <taxon>Cyclostephanos</taxon>
    </lineage>
</organism>
<name>A0ABD3SEC3_9STRA</name>
<feature type="compositionally biased region" description="Acidic residues" evidence="7">
    <location>
        <begin position="400"/>
        <end position="412"/>
    </location>
</feature>
<dbReference type="PANTHER" id="PTHR45957:SF1">
    <property type="entry name" value="ANAPHASE-PROMOTING COMPLEX SUBUNIT 2"/>
    <property type="match status" value="1"/>
</dbReference>
<keyword evidence="10" id="KW-1185">Reference proteome</keyword>
<evidence type="ECO:0000256" key="5">
    <source>
        <dbReference type="ARBA" id="ARBA00023306"/>
    </source>
</evidence>
<dbReference type="Proteomes" id="UP001530377">
    <property type="component" value="Unassembled WGS sequence"/>
</dbReference>
<sequence length="779" mass="88328">MAKSESEQMHQSSSSSTITTATGTVLPPFEILYERRLARAIERAKSIRDRPTTAMARDFFDGYGIGGGGDDGALSASWRSLPNRLSTLANRLLRMRSSDEIIVDVVVNDDDRRQLAAAVFARAPSSFLDDFVKFFDAMLNARQRRWERIAINDSSMDEDGDDSGENAVIVDDRPMIGEEEEMELFRSLSILGWIDYHLRQPLGNALHAVTLSSITKIVSGNYEEYGVLDRVLSWKDDMIVPWTHGIVGDVAYVRDNWGARLEYSASECFVRVRMGELFDLVTGYPDTIPAVSELSLALERTGRLWYQELACEFRRALVARLLHPGAETAQIIEVYINTIKVLREMDPSGELLEVVTRPVRDYLRGRSDTIRCIITSLTDEENGGELYEELRRHDARPLEEAELDEDDDEEPPTFDWEPPPSILKRRGVITGQVGRVTSSSRRSGDILAMLVGIYGSKDLFVNEYRNMLADKLLDNLEFNTDKDVHNLELLKLRFGESTLRQCEVMVKDIDDSKRIQTNIHSTLESKAGDNNGIPVVDAAIVSHIFWPALQREEMKYHPTIKSKLDEFSIEYAKLKNPRRLVWMKQLGSVELEVETYEEDEDGNKISHVKEVSCTPAHASLLAHFEDRSAWTSSALSVETEMSEDVVRKRMGFWVNQRVVRCGRERGGEVVYTLMSVGDANAGNDLSFQQDDEDQERAVSIGAHEEEEMKLYESYIFGMLTNLGQLPLDRIHSMLKTFVSGSDHKYDKTPQQLAVFLQQLCREEKLECTPDGLYTRLVAS</sequence>
<evidence type="ECO:0000256" key="3">
    <source>
        <dbReference type="ARBA" id="ARBA00022776"/>
    </source>
</evidence>
<feature type="region of interest" description="Disordered" evidence="7">
    <location>
        <begin position="400"/>
        <end position="419"/>
    </location>
</feature>
<dbReference type="EMBL" id="JALLPB020000051">
    <property type="protein sequence ID" value="KAL3822906.1"/>
    <property type="molecule type" value="Genomic_DNA"/>
</dbReference>
<dbReference type="InterPro" id="IPR036390">
    <property type="entry name" value="WH_DNA-bd_sf"/>
</dbReference>
<evidence type="ECO:0000256" key="6">
    <source>
        <dbReference type="PROSITE-ProRule" id="PRU00330"/>
    </source>
</evidence>
<dbReference type="Pfam" id="PF08672">
    <property type="entry name" value="ANAPC2"/>
    <property type="match status" value="1"/>
</dbReference>
<feature type="compositionally biased region" description="Low complexity" evidence="7">
    <location>
        <begin position="12"/>
        <end position="21"/>
    </location>
</feature>
<keyword evidence="5" id="KW-0131">Cell cycle</keyword>
<dbReference type="Pfam" id="PF25773">
    <property type="entry name" value="TPR_ANAPC2"/>
    <property type="match status" value="1"/>
</dbReference>
<dbReference type="Gene3D" id="1.20.1310.10">
    <property type="entry name" value="Cullin Repeats"/>
    <property type="match status" value="1"/>
</dbReference>
<evidence type="ECO:0000256" key="1">
    <source>
        <dbReference type="ARBA" id="ARBA00016068"/>
    </source>
</evidence>
<evidence type="ECO:0000259" key="8">
    <source>
        <dbReference type="PROSITE" id="PS50069"/>
    </source>
</evidence>
<evidence type="ECO:0000256" key="4">
    <source>
        <dbReference type="ARBA" id="ARBA00022786"/>
    </source>
</evidence>
<reference evidence="9 10" key="1">
    <citation type="submission" date="2024-10" db="EMBL/GenBank/DDBJ databases">
        <title>Updated reference genomes for cyclostephanoid diatoms.</title>
        <authorList>
            <person name="Roberts W.R."/>
            <person name="Alverson A.J."/>
        </authorList>
    </citation>
    <scope>NUCLEOTIDE SEQUENCE [LARGE SCALE GENOMIC DNA]</scope>
    <source>
        <strain evidence="9 10">AJA228-03</strain>
    </source>
</reference>
<dbReference type="GO" id="GO:0051301">
    <property type="term" value="P:cell division"/>
    <property type="evidence" value="ECO:0007669"/>
    <property type="project" value="UniProtKB-KW"/>
</dbReference>
<keyword evidence="2" id="KW-0132">Cell division</keyword>
<dbReference type="InterPro" id="IPR014786">
    <property type="entry name" value="ANAPC2_C"/>
</dbReference>
<dbReference type="PANTHER" id="PTHR45957">
    <property type="entry name" value="ANAPHASE-PROMOTING COMPLEX SUBUNIT 2"/>
    <property type="match status" value="1"/>
</dbReference>
<dbReference type="Gene3D" id="3.30.230.130">
    <property type="entry name" value="Cullin, Chain C, Domain 2"/>
    <property type="match status" value="1"/>
</dbReference>
<dbReference type="InterPro" id="IPR044554">
    <property type="entry name" value="ANAPC2"/>
</dbReference>
<evidence type="ECO:0000313" key="10">
    <source>
        <dbReference type="Proteomes" id="UP001530377"/>
    </source>
</evidence>
<dbReference type="Gene3D" id="1.10.10.10">
    <property type="entry name" value="Winged helix-like DNA-binding domain superfamily/Winged helix DNA-binding domain"/>
    <property type="match status" value="1"/>
</dbReference>
<dbReference type="SMART" id="SM01013">
    <property type="entry name" value="APC2"/>
    <property type="match status" value="1"/>
</dbReference>
<evidence type="ECO:0000256" key="2">
    <source>
        <dbReference type="ARBA" id="ARBA00022618"/>
    </source>
</evidence>
<feature type="domain" description="Cullin family profile" evidence="8">
    <location>
        <begin position="447"/>
        <end position="654"/>
    </location>
</feature>
<keyword evidence="4" id="KW-0833">Ubl conjugation pathway</keyword>
<comment type="caution">
    <text evidence="9">The sequence shown here is derived from an EMBL/GenBank/DDBJ whole genome shotgun (WGS) entry which is preliminary data.</text>
</comment>
<dbReference type="InterPro" id="IPR059120">
    <property type="entry name" value="Cullin-like_AB"/>
</dbReference>
<dbReference type="FunFam" id="1.10.10.10:FF:000331">
    <property type="entry name" value="Anaphase-promoting complex subunit 2"/>
    <property type="match status" value="1"/>
</dbReference>
<dbReference type="PROSITE" id="PS50069">
    <property type="entry name" value="CULLIN_2"/>
    <property type="match status" value="1"/>
</dbReference>
<comment type="similarity">
    <text evidence="6">Belongs to the cullin family.</text>
</comment>
<accession>A0ABD3SEC3</accession>
<gene>
    <name evidence="9" type="ORF">ACHAXA_010689</name>
</gene>
<evidence type="ECO:0000256" key="7">
    <source>
        <dbReference type="SAM" id="MobiDB-lite"/>
    </source>
</evidence>
<evidence type="ECO:0000313" key="9">
    <source>
        <dbReference type="EMBL" id="KAL3822906.1"/>
    </source>
</evidence>
<dbReference type="AlphaFoldDB" id="A0ABD3SEC3"/>
<dbReference type="Pfam" id="PF26557">
    <property type="entry name" value="Cullin_AB"/>
    <property type="match status" value="1"/>
</dbReference>
<dbReference type="InterPro" id="IPR057975">
    <property type="entry name" value="TPR_ANAPC2"/>
</dbReference>
<dbReference type="GO" id="GO:0005634">
    <property type="term" value="C:nucleus"/>
    <property type="evidence" value="ECO:0007669"/>
    <property type="project" value="UniProtKB-ARBA"/>
</dbReference>
<dbReference type="InterPro" id="IPR036388">
    <property type="entry name" value="WH-like_DNA-bd_sf"/>
</dbReference>
<dbReference type="SUPFAM" id="SSF46785">
    <property type="entry name" value="Winged helix' DNA-binding domain"/>
    <property type="match status" value="1"/>
</dbReference>
<keyword evidence="3" id="KW-0498">Mitosis</keyword>
<dbReference type="SUPFAM" id="SSF75632">
    <property type="entry name" value="Cullin homology domain"/>
    <property type="match status" value="1"/>
</dbReference>
<dbReference type="SMART" id="SM00182">
    <property type="entry name" value="CULLIN"/>
    <property type="match status" value="1"/>
</dbReference>
<dbReference type="InterPro" id="IPR016158">
    <property type="entry name" value="Cullin_homology"/>
</dbReference>
<proteinExistence type="inferred from homology"/>
<feature type="region of interest" description="Disordered" evidence="7">
    <location>
        <begin position="1"/>
        <end position="21"/>
    </location>
</feature>
<protein>
    <recommendedName>
        <fullName evidence="1">Anaphase-promoting complex subunit 2</fullName>
    </recommendedName>
</protein>